<feature type="transmembrane region" description="Helical" evidence="1">
    <location>
        <begin position="222"/>
        <end position="241"/>
    </location>
</feature>
<keyword evidence="1" id="KW-1133">Transmembrane helix</keyword>
<evidence type="ECO:0000259" key="2">
    <source>
        <dbReference type="Pfam" id="PF01757"/>
    </source>
</evidence>
<feature type="transmembrane region" description="Helical" evidence="1">
    <location>
        <begin position="72"/>
        <end position="93"/>
    </location>
</feature>
<gene>
    <name evidence="4" type="primary">oatA_4</name>
    <name evidence="4" type="ORF">ROA7745_01989</name>
</gene>
<dbReference type="InterPro" id="IPR050879">
    <property type="entry name" value="Acyltransferase_3"/>
</dbReference>
<keyword evidence="1" id="KW-0472">Membrane</keyword>
<dbReference type="AlphaFoldDB" id="A0A1X7BR56"/>
<dbReference type="InterPro" id="IPR002656">
    <property type="entry name" value="Acyl_transf_3_dom"/>
</dbReference>
<reference evidence="4 5" key="1">
    <citation type="submission" date="2017-03" db="EMBL/GenBank/DDBJ databases">
        <authorList>
            <person name="Afonso C.L."/>
            <person name="Miller P.J."/>
            <person name="Scott M.A."/>
            <person name="Spackman E."/>
            <person name="Goraichik I."/>
            <person name="Dimitrov K.M."/>
            <person name="Suarez D.L."/>
            <person name="Swayne D.E."/>
        </authorList>
    </citation>
    <scope>NUCLEOTIDE SEQUENCE [LARGE SCALE GENOMIC DNA]</scope>
    <source>
        <strain evidence="4 5">CECT 7745</strain>
    </source>
</reference>
<feature type="transmembrane region" description="Helical" evidence="1">
    <location>
        <begin position="31"/>
        <end position="52"/>
    </location>
</feature>
<protein>
    <submittedName>
        <fullName evidence="4">O-acetyltransferase OatA</fullName>
        <ecNumber evidence="4">2.3.1.-</ecNumber>
    </submittedName>
</protein>
<organism evidence="4 5">
    <name type="scientific">Roseovarius aestuarii</name>
    <dbReference type="NCBI Taxonomy" id="475083"/>
    <lineage>
        <taxon>Bacteria</taxon>
        <taxon>Pseudomonadati</taxon>
        <taxon>Pseudomonadota</taxon>
        <taxon>Alphaproteobacteria</taxon>
        <taxon>Rhodobacterales</taxon>
        <taxon>Roseobacteraceae</taxon>
        <taxon>Roseovarius</taxon>
    </lineage>
</organism>
<dbReference type="GO" id="GO:0016020">
    <property type="term" value="C:membrane"/>
    <property type="evidence" value="ECO:0007669"/>
    <property type="project" value="TreeGrafter"/>
</dbReference>
<evidence type="ECO:0000256" key="1">
    <source>
        <dbReference type="SAM" id="Phobius"/>
    </source>
</evidence>
<dbReference type="PANTHER" id="PTHR23028:SF53">
    <property type="entry name" value="ACYL_TRANSF_3 DOMAIN-CONTAINING PROTEIN"/>
    <property type="match status" value="1"/>
</dbReference>
<feature type="transmembrane region" description="Helical" evidence="1">
    <location>
        <begin position="348"/>
        <end position="369"/>
    </location>
</feature>
<dbReference type="InterPro" id="IPR043968">
    <property type="entry name" value="SGNH"/>
</dbReference>
<dbReference type="OrthoDB" id="9796461at2"/>
<dbReference type="PANTHER" id="PTHR23028">
    <property type="entry name" value="ACETYLTRANSFERASE"/>
    <property type="match status" value="1"/>
</dbReference>
<dbReference type="Pfam" id="PF01757">
    <property type="entry name" value="Acyl_transf_3"/>
    <property type="match status" value="1"/>
</dbReference>
<feature type="transmembrane region" description="Helical" evidence="1">
    <location>
        <begin position="278"/>
        <end position="297"/>
    </location>
</feature>
<keyword evidence="1" id="KW-0812">Transmembrane</keyword>
<feature type="domain" description="SGNH" evidence="3">
    <location>
        <begin position="399"/>
        <end position="649"/>
    </location>
</feature>
<dbReference type="RefSeq" id="WP_139836358.1">
    <property type="nucleotide sequence ID" value="NZ_FWXB01000006.1"/>
</dbReference>
<dbReference type="Pfam" id="PF19040">
    <property type="entry name" value="SGNH"/>
    <property type="match status" value="1"/>
</dbReference>
<keyword evidence="5" id="KW-1185">Reference proteome</keyword>
<feature type="domain" description="Acyltransferase 3" evidence="2">
    <location>
        <begin position="6"/>
        <end position="333"/>
    </location>
</feature>
<dbReference type="GO" id="GO:0016747">
    <property type="term" value="F:acyltransferase activity, transferring groups other than amino-acyl groups"/>
    <property type="evidence" value="ECO:0007669"/>
    <property type="project" value="InterPro"/>
</dbReference>
<name>A0A1X7BR56_9RHOB</name>
<proteinExistence type="predicted"/>
<evidence type="ECO:0000259" key="3">
    <source>
        <dbReference type="Pfam" id="PF19040"/>
    </source>
</evidence>
<sequence>MMRYRADIDGLRAVAVLPVVAFHTNLGLSGGFVGVDIFFVISGFLITSIIFADAKTDNFSIIEFYERRVRRIIPALFAVILATGVFAYALMIPSHLYDFAHSAVASTLFLANVWQYLSQGYFTEAAELKPLLHTWSLGIEEQFYIFFPPLFVLLVRRTGAAVTAACIASLGLISLALSVWALDNDPDAAFYLPQYRIWELALGATLAIAISEGWLDRLLRAPLAMASLAYVGLALIIWPVVSYDAETAFPGIAALPPCLGAAALIASGSYIRTPVARLLRLAPFVFIGKISYSLYLWHWPVISLYFYVNVDDLTLGQSLVCIVLSFVLAIASWRYIERPFRQRTQISRGKIFVGFVASTALIIGAANIVTKFNGFPDRMPEDVASVLAPDGLLHDRRDCHRVDPLRARNGDVCIRGDLSAPPSIMLAGDSHADAISPAFFEAAGRAGLSGYHYTAPGFLPLVGVTRPGKPDWLAQTDAMIAFLKKRPEIKTIYITRLWLVQMTGQSYRHEGRIWQDAAYDGSGTAYNPKATIRGLTALANIFPDRRFVLFDDIPVGDELDLRTHARLLLYGDKTHLSNLGLPATEEREQRARYEPLLQNLAATLSNVGYQSIFTSLCGPDICPLYDGTTRLYRNGDHLSSDGALSLTGIVYDSFFSTTSN</sequence>
<dbReference type="GO" id="GO:0009103">
    <property type="term" value="P:lipopolysaccharide biosynthetic process"/>
    <property type="evidence" value="ECO:0007669"/>
    <property type="project" value="TreeGrafter"/>
</dbReference>
<keyword evidence="4" id="KW-0808">Transferase</keyword>
<dbReference type="EC" id="2.3.1.-" evidence="4"/>
<dbReference type="EMBL" id="FWXB01000006">
    <property type="protein sequence ID" value="SMC12166.1"/>
    <property type="molecule type" value="Genomic_DNA"/>
</dbReference>
<dbReference type="Proteomes" id="UP000193224">
    <property type="component" value="Unassembled WGS sequence"/>
</dbReference>
<keyword evidence="4" id="KW-0012">Acyltransferase</keyword>
<accession>A0A1X7BR56</accession>
<feature type="transmembrane region" description="Helical" evidence="1">
    <location>
        <begin position="247"/>
        <end position="266"/>
    </location>
</feature>
<feature type="transmembrane region" description="Helical" evidence="1">
    <location>
        <begin position="317"/>
        <end position="336"/>
    </location>
</feature>
<feature type="transmembrane region" description="Helical" evidence="1">
    <location>
        <begin position="197"/>
        <end position="215"/>
    </location>
</feature>
<evidence type="ECO:0000313" key="4">
    <source>
        <dbReference type="EMBL" id="SMC12166.1"/>
    </source>
</evidence>
<feature type="transmembrane region" description="Helical" evidence="1">
    <location>
        <begin position="160"/>
        <end position="182"/>
    </location>
</feature>
<evidence type="ECO:0000313" key="5">
    <source>
        <dbReference type="Proteomes" id="UP000193224"/>
    </source>
</evidence>